<accession>A0A1G9H4R7</accession>
<dbReference type="RefSeq" id="WP_084337933.1">
    <property type="nucleotide sequence ID" value="NZ_FNFD01000014.1"/>
</dbReference>
<dbReference type="InterPro" id="IPR036429">
    <property type="entry name" value="SpoA-like_sf"/>
</dbReference>
<sequence>MTGNSKVHHGVPADRLTRLKPQKLGRHYHKIPQYIRELTSKHPRIISDYFLRNYRINLELNRVDVHEQLQRPAECTYRCPFGKVGFAIDRALLTEALECYYGGTCLPSHDEPPISTSEQRMRERLGKDIANLFARKLLSGATFGELVRHENAYEQVEWEYVAEFSYTSHLTGSQSSIFIFLDNPLVDELTSRLTGPAASRPTGSPANNIRHLPVRLDCVIAALQMPLAQVLALKPGDILMVRLLERCEVQINQQKLFRGSLFEEDGALFLTSLESVKNP</sequence>
<evidence type="ECO:0000313" key="3">
    <source>
        <dbReference type="Proteomes" id="UP000198706"/>
    </source>
</evidence>
<organism evidence="2 3">
    <name type="scientific">Pseudomonas indica</name>
    <dbReference type="NCBI Taxonomy" id="137658"/>
    <lineage>
        <taxon>Bacteria</taxon>
        <taxon>Pseudomonadati</taxon>
        <taxon>Pseudomonadota</taxon>
        <taxon>Gammaproteobacteria</taxon>
        <taxon>Pseudomonadales</taxon>
        <taxon>Pseudomonadaceae</taxon>
        <taxon>Pseudomonas</taxon>
    </lineage>
</organism>
<protein>
    <submittedName>
        <fullName evidence="2">Flagellar motor switch protein FliM</fullName>
    </submittedName>
</protein>
<dbReference type="Gene3D" id="2.30.330.10">
    <property type="entry name" value="SpoA-like"/>
    <property type="match status" value="1"/>
</dbReference>
<evidence type="ECO:0000259" key="1">
    <source>
        <dbReference type="Pfam" id="PF01052"/>
    </source>
</evidence>
<dbReference type="SUPFAM" id="SSF101801">
    <property type="entry name" value="Surface presentation of antigens (SPOA)"/>
    <property type="match status" value="1"/>
</dbReference>
<keyword evidence="2" id="KW-0282">Flagellum</keyword>
<keyword evidence="2" id="KW-0966">Cell projection</keyword>
<dbReference type="Pfam" id="PF01052">
    <property type="entry name" value="FliMN_C"/>
    <property type="match status" value="1"/>
</dbReference>
<dbReference type="STRING" id="137658.SAMN05216186_114105"/>
<gene>
    <name evidence="2" type="ORF">SAMN05216186_114105</name>
</gene>
<dbReference type="Proteomes" id="UP000198706">
    <property type="component" value="Unassembled WGS sequence"/>
</dbReference>
<proteinExistence type="predicted"/>
<feature type="domain" description="Flagellar motor switch protein FliN-like C-terminal" evidence="1">
    <location>
        <begin position="208"/>
        <end position="266"/>
    </location>
</feature>
<reference evidence="2 3" key="1">
    <citation type="submission" date="2016-10" db="EMBL/GenBank/DDBJ databases">
        <authorList>
            <person name="de Groot N.N."/>
        </authorList>
    </citation>
    <scope>NUCLEOTIDE SEQUENCE [LARGE SCALE GENOMIC DNA]</scope>
    <source>
        <strain evidence="2 3">JCM 21544</strain>
    </source>
</reference>
<keyword evidence="2" id="KW-0969">Cilium</keyword>
<dbReference type="EMBL" id="FNFD01000014">
    <property type="protein sequence ID" value="SDL07872.1"/>
    <property type="molecule type" value="Genomic_DNA"/>
</dbReference>
<dbReference type="InterPro" id="IPR001543">
    <property type="entry name" value="FliN-like_C"/>
</dbReference>
<dbReference type="AlphaFoldDB" id="A0A1G9H4R7"/>
<evidence type="ECO:0000313" key="2">
    <source>
        <dbReference type="EMBL" id="SDL07872.1"/>
    </source>
</evidence>
<keyword evidence="3" id="KW-1185">Reference proteome</keyword>
<name>A0A1G9H4R7_9PSED</name>